<sequence>MDTILQQIPMATVTETYQPMDTDLDTDPEDSVVPTPSESSDSDTMVQLFIPLINSSSSSERSDYSFFPNIPTEDGNNARYKNPICTHVANRPHTHGRMDVKHSWKIGVVGKAKGMGLISAMTMHRGHYILCEKVMVVEETLESMGNSIKDYNKLLADQLKEVRYPDFIHLFFNLPKDSEEDKGKFGAYFDKNCIPCPTCDNPYARALGPKLHYLNHSCSPNAQPTLIERTANGVKEYYVIVRASRKIGHGEEITIAYTDNYLPPAWRKEKMKQIFGFECACKCCMYPDPYLEKSFAFIGKRILITASLEIMQQKPALSFKIAYAIWAKFIQNELTDSRCAGLMWNCAEKAVYHSDAGRAMIFLTIGKSNLLKLQGRYGPDMRRLCHAESNLESMIAQSPSKRGLSTREDGELIDFDGRGWKILFMLDVPDDDYLTLSSLRNQQVKDPAVGHFEKTGQEKQPEEESKDDLSEFLEALSLEKKKYDEIRLQKGKDNGKKHKKKRKNRKVK</sequence>
<organism evidence="1">
    <name type="scientific">Ophidiomyces ophidiicola</name>
    <dbReference type="NCBI Taxonomy" id="1387563"/>
    <lineage>
        <taxon>Eukaryota</taxon>
        <taxon>Fungi</taxon>
        <taxon>Dikarya</taxon>
        <taxon>Ascomycota</taxon>
        <taxon>Pezizomycotina</taxon>
        <taxon>Eurotiomycetes</taxon>
        <taxon>Eurotiomycetidae</taxon>
        <taxon>Onygenales</taxon>
        <taxon>Onygenaceae</taxon>
        <taxon>Ophidiomyces</taxon>
    </lineage>
</organism>
<accession>A0ACB8UYK1</accession>
<comment type="caution">
    <text evidence="1">The sequence shown here is derived from an EMBL/GenBank/DDBJ whole genome shotgun (WGS) entry which is preliminary data.</text>
</comment>
<gene>
    <name evidence="1" type="ORF">LOY88_002611</name>
</gene>
<evidence type="ECO:0000313" key="1">
    <source>
        <dbReference type="EMBL" id="KAI2388415.1"/>
    </source>
</evidence>
<reference evidence="1" key="1">
    <citation type="journal article" date="2022" name="bioRxiv">
        <title>Population genetic analysis of Ophidiomyces ophidiicola, the causative agent of snake fungal disease, indicates recent introductions to the USA.</title>
        <authorList>
            <person name="Ladner J.T."/>
            <person name="Palmer J.M."/>
            <person name="Ettinger C.L."/>
            <person name="Stajich J.E."/>
            <person name="Farrell T.M."/>
            <person name="Glorioso B.M."/>
            <person name="Lawson B."/>
            <person name="Price S.J."/>
            <person name="Stengle A.G."/>
            <person name="Grear D.A."/>
            <person name="Lorch J.M."/>
        </authorList>
    </citation>
    <scope>NUCLEOTIDE SEQUENCE</scope>
    <source>
        <strain evidence="1">NWHC 24266-5</strain>
    </source>
</reference>
<proteinExistence type="predicted"/>
<protein>
    <submittedName>
        <fullName evidence="1">Uncharacterized protein</fullName>
    </submittedName>
</protein>
<dbReference type="EMBL" id="JALBCA010000031">
    <property type="protein sequence ID" value="KAI2388415.1"/>
    <property type="molecule type" value="Genomic_DNA"/>
</dbReference>
<name>A0ACB8UYK1_9EURO</name>